<evidence type="ECO:0000256" key="11">
    <source>
        <dbReference type="SAM" id="Phobius"/>
    </source>
</evidence>
<dbReference type="EMBL" id="OU895879">
    <property type="protein sequence ID" value="CAG9806305.1"/>
    <property type="molecule type" value="Genomic_DNA"/>
</dbReference>
<keyword evidence="7" id="KW-0560">Oxidoreductase</keyword>
<feature type="transmembrane region" description="Helical" evidence="11">
    <location>
        <begin position="60"/>
        <end position="85"/>
    </location>
</feature>
<evidence type="ECO:0000256" key="1">
    <source>
        <dbReference type="ARBA" id="ARBA00004613"/>
    </source>
</evidence>
<dbReference type="OrthoDB" id="823504at2759"/>
<comment type="subcellular location">
    <subcellularLocation>
        <location evidence="1">Secreted</location>
    </subcellularLocation>
</comment>
<keyword evidence="13" id="KW-1185">Reference proteome</keyword>
<dbReference type="GO" id="GO:0020037">
    <property type="term" value="F:heme binding"/>
    <property type="evidence" value="ECO:0007669"/>
    <property type="project" value="InterPro"/>
</dbReference>
<dbReference type="GO" id="GO:0046872">
    <property type="term" value="F:metal ion binding"/>
    <property type="evidence" value="ECO:0007669"/>
    <property type="project" value="UniProtKB-KW"/>
</dbReference>
<dbReference type="SUPFAM" id="SSF48113">
    <property type="entry name" value="Heme-dependent peroxidases"/>
    <property type="match status" value="1"/>
</dbReference>
<keyword evidence="11" id="KW-0472">Membrane</keyword>
<feature type="binding site" description="axial binding residue" evidence="10">
    <location>
        <position position="561"/>
    </location>
    <ligand>
        <name>heme b</name>
        <dbReference type="ChEBI" id="CHEBI:60344"/>
    </ligand>
    <ligandPart>
        <name>Fe</name>
        <dbReference type="ChEBI" id="CHEBI:18248"/>
    </ligandPart>
</feature>
<keyword evidence="2" id="KW-0964">Secreted</keyword>
<keyword evidence="5 10" id="KW-0479">Metal-binding</keyword>
<dbReference type="InterPro" id="IPR019791">
    <property type="entry name" value="Haem_peroxidase_animal"/>
</dbReference>
<dbReference type="AlphaFoldDB" id="A0A9N9RZG6"/>
<keyword evidence="3" id="KW-0575">Peroxidase</keyword>
<dbReference type="PROSITE" id="PS50292">
    <property type="entry name" value="PEROXIDASE_3"/>
    <property type="match status" value="1"/>
</dbReference>
<reference evidence="12" key="2">
    <citation type="submission" date="2022-10" db="EMBL/GenBank/DDBJ databases">
        <authorList>
            <consortium name="ENA_rothamsted_submissions"/>
            <consortium name="culmorum"/>
            <person name="King R."/>
        </authorList>
    </citation>
    <scope>NUCLEOTIDE SEQUENCE</scope>
</reference>
<dbReference type="CDD" id="cd09823">
    <property type="entry name" value="peroxinectin_like"/>
    <property type="match status" value="1"/>
</dbReference>
<dbReference type="Proteomes" id="UP001153620">
    <property type="component" value="Chromosome 3"/>
</dbReference>
<evidence type="ECO:0000256" key="7">
    <source>
        <dbReference type="ARBA" id="ARBA00023002"/>
    </source>
</evidence>
<evidence type="ECO:0000256" key="3">
    <source>
        <dbReference type="ARBA" id="ARBA00022559"/>
    </source>
</evidence>
<evidence type="ECO:0000256" key="8">
    <source>
        <dbReference type="ARBA" id="ARBA00023004"/>
    </source>
</evidence>
<evidence type="ECO:0000313" key="12">
    <source>
        <dbReference type="EMBL" id="CAG9806305.1"/>
    </source>
</evidence>
<dbReference type="PANTHER" id="PTHR11475:SF141">
    <property type="entry name" value="CARDINAL"/>
    <property type="match status" value="1"/>
</dbReference>
<keyword evidence="8 10" id="KW-0408">Iron</keyword>
<dbReference type="PRINTS" id="PR00457">
    <property type="entry name" value="ANPEROXIDASE"/>
</dbReference>
<dbReference type="InterPro" id="IPR010255">
    <property type="entry name" value="Haem_peroxidase_sf"/>
</dbReference>
<keyword evidence="4 10" id="KW-0349">Heme</keyword>
<evidence type="ECO:0000313" key="13">
    <source>
        <dbReference type="Proteomes" id="UP001153620"/>
    </source>
</evidence>
<evidence type="ECO:0000256" key="5">
    <source>
        <dbReference type="ARBA" id="ARBA00022723"/>
    </source>
</evidence>
<evidence type="ECO:0000256" key="6">
    <source>
        <dbReference type="ARBA" id="ARBA00022729"/>
    </source>
</evidence>
<evidence type="ECO:0008006" key="14">
    <source>
        <dbReference type="Google" id="ProtNLM"/>
    </source>
</evidence>
<organism evidence="12 13">
    <name type="scientific">Chironomus riparius</name>
    <dbReference type="NCBI Taxonomy" id="315576"/>
    <lineage>
        <taxon>Eukaryota</taxon>
        <taxon>Metazoa</taxon>
        <taxon>Ecdysozoa</taxon>
        <taxon>Arthropoda</taxon>
        <taxon>Hexapoda</taxon>
        <taxon>Insecta</taxon>
        <taxon>Pterygota</taxon>
        <taxon>Neoptera</taxon>
        <taxon>Endopterygota</taxon>
        <taxon>Diptera</taxon>
        <taxon>Nematocera</taxon>
        <taxon>Chironomoidea</taxon>
        <taxon>Chironomidae</taxon>
        <taxon>Chironominae</taxon>
        <taxon>Chironomus</taxon>
    </lineage>
</organism>
<evidence type="ECO:0000256" key="2">
    <source>
        <dbReference type="ARBA" id="ARBA00022525"/>
    </source>
</evidence>
<evidence type="ECO:0000256" key="4">
    <source>
        <dbReference type="ARBA" id="ARBA00022617"/>
    </source>
</evidence>
<dbReference type="GO" id="GO:0005576">
    <property type="term" value="C:extracellular region"/>
    <property type="evidence" value="ECO:0007669"/>
    <property type="project" value="UniProtKB-SubCell"/>
</dbReference>
<keyword evidence="11" id="KW-1133">Transmembrane helix</keyword>
<dbReference type="FunFam" id="1.10.640.10:FF:000003">
    <property type="entry name" value="chorion peroxidase"/>
    <property type="match status" value="1"/>
</dbReference>
<protein>
    <recommendedName>
        <fullName evidence="14">Peroxidase</fullName>
    </recommendedName>
</protein>
<proteinExistence type="predicted"/>
<dbReference type="GO" id="GO:0022412">
    <property type="term" value="P:cellular process involved in reproduction in multicellular organism"/>
    <property type="evidence" value="ECO:0007669"/>
    <property type="project" value="UniProtKB-ARBA"/>
</dbReference>
<name>A0A9N9RZG6_9DIPT</name>
<dbReference type="GO" id="GO:0004601">
    <property type="term" value="F:peroxidase activity"/>
    <property type="evidence" value="ECO:0007669"/>
    <property type="project" value="UniProtKB-KW"/>
</dbReference>
<dbReference type="GO" id="GO:0006979">
    <property type="term" value="P:response to oxidative stress"/>
    <property type="evidence" value="ECO:0007669"/>
    <property type="project" value="InterPro"/>
</dbReference>
<dbReference type="Gene3D" id="1.10.640.10">
    <property type="entry name" value="Haem peroxidase domain superfamily, animal type"/>
    <property type="match status" value="1"/>
</dbReference>
<keyword evidence="9" id="KW-1015">Disulfide bond</keyword>
<accession>A0A9N9RZG6</accession>
<sequence length="822" mass="92894">MGSVFQRLKLRIMKLNYRDIMKTDQNPNEKTPIVPLGDPGPSYVFPGRDMPQRERQAKQFQCFICTGIFAAVLIAAIIAICYSFYGPSADNFNPPTTDNLPIVNIDGNATIPEIFFTFFPIVDEPIANWSIPEPTNDELTEAINAGKKALGDKEMIEEIITAPALNTPSFRHQRAVSTTSLARIAGKRGYVEDYATRFLALRHKFKKTHIGHNIGVGPSVNLIKNNKIECAKNPKYRSYEGICNNKKHPYWATAYTPFRRALNPDYCDGVSAPRCAKDGSILPSARDVSVTIHRPSYFTDKHFTVMLAVWGQFLDHDITATASSQGLEGTPIECCKTDQPLHPECFPVALADGDPYYNEFNMTCLNFIRSMPAPTNRLGPRQQYNQASGFIDGSVVYGSTEEKVRSLRSFRDGKLDMYLTPDNRTLMPVSRDPNDGCNEEVENSKGRYCFDSGDARANENLHLTSLHLLFARHHNFLAEGLKVVNPHWDDERLFQESRKILGAQMQHITYNEFLSVIVGKEASEKLGILSSPDGVAEDTYDEKLNPSLANEFAAAAFRFAHTLLPGLMKLAKEHENTEESIELHNILFNPYSLYHPKGFDNALRSAMNTSLEKSDPYFTKELTEKLFVHDAAPVLCGLDLVSLNIQRGRDHGLKAYPEWRKHCHLTPVDTWEEMEKIVDPISFKRIHEIYKAPQDVDIYTGGLAEYPVKGGIIGPTLTCIVSDQFMRLKRGDSFWYERTAGAQKFTPNQLKQIFDTSLSSVLCRNSDKVEYSQQYVMKRISETNPLIKCSDLDSFNFLPWKEGRMGRVSVDDEEMSIKIIKH</sequence>
<gene>
    <name evidence="12" type="ORF">CHIRRI_LOCUS9165</name>
</gene>
<reference evidence="12" key="1">
    <citation type="submission" date="2022-01" db="EMBL/GenBank/DDBJ databases">
        <authorList>
            <person name="King R."/>
        </authorList>
    </citation>
    <scope>NUCLEOTIDE SEQUENCE</scope>
</reference>
<dbReference type="PANTHER" id="PTHR11475">
    <property type="entry name" value="OXIDASE/PEROXIDASE"/>
    <property type="match status" value="1"/>
</dbReference>
<keyword evidence="11" id="KW-0812">Transmembrane</keyword>
<keyword evidence="6" id="KW-0732">Signal</keyword>
<dbReference type="Pfam" id="PF03098">
    <property type="entry name" value="An_peroxidase"/>
    <property type="match status" value="1"/>
</dbReference>
<evidence type="ECO:0000256" key="9">
    <source>
        <dbReference type="ARBA" id="ARBA00023157"/>
    </source>
</evidence>
<evidence type="ECO:0000256" key="10">
    <source>
        <dbReference type="PIRSR" id="PIRSR619791-2"/>
    </source>
</evidence>
<dbReference type="InterPro" id="IPR037120">
    <property type="entry name" value="Haem_peroxidase_sf_animal"/>
</dbReference>